<dbReference type="SUPFAM" id="SSF46689">
    <property type="entry name" value="Homeodomain-like"/>
    <property type="match status" value="1"/>
</dbReference>
<keyword evidence="11" id="KW-1185">Reference proteome</keyword>
<dbReference type="GO" id="GO:0005634">
    <property type="term" value="C:nucleus"/>
    <property type="evidence" value="ECO:0007669"/>
    <property type="project" value="UniProtKB-SubCell"/>
</dbReference>
<organism evidence="10 11">
    <name type="scientific">Colocasia esculenta</name>
    <name type="common">Wild taro</name>
    <name type="synonym">Arum esculentum</name>
    <dbReference type="NCBI Taxonomy" id="4460"/>
    <lineage>
        <taxon>Eukaryota</taxon>
        <taxon>Viridiplantae</taxon>
        <taxon>Streptophyta</taxon>
        <taxon>Embryophyta</taxon>
        <taxon>Tracheophyta</taxon>
        <taxon>Spermatophyta</taxon>
        <taxon>Magnoliopsida</taxon>
        <taxon>Liliopsida</taxon>
        <taxon>Araceae</taxon>
        <taxon>Aroideae</taxon>
        <taxon>Colocasieae</taxon>
        <taxon>Colocasia</taxon>
    </lineage>
</organism>
<evidence type="ECO:0000313" key="10">
    <source>
        <dbReference type="EMBL" id="MQL87092.1"/>
    </source>
</evidence>
<dbReference type="InterPro" id="IPR017884">
    <property type="entry name" value="SANT_dom"/>
</dbReference>
<evidence type="ECO:0000256" key="2">
    <source>
        <dbReference type="ARBA" id="ARBA00023015"/>
    </source>
</evidence>
<dbReference type="PANTHER" id="PTHR12802">
    <property type="entry name" value="SWI/SNF COMPLEX-RELATED"/>
    <property type="match status" value="1"/>
</dbReference>
<evidence type="ECO:0000259" key="8">
    <source>
        <dbReference type="PROSITE" id="PS51293"/>
    </source>
</evidence>
<reference evidence="10" key="1">
    <citation type="submission" date="2017-07" db="EMBL/GenBank/DDBJ databases">
        <title>Taro Niue Genome Assembly and Annotation.</title>
        <authorList>
            <person name="Atibalentja N."/>
            <person name="Keating K."/>
            <person name="Fields C.J."/>
        </authorList>
    </citation>
    <scope>NUCLEOTIDE SEQUENCE</scope>
    <source>
        <strain evidence="10">Niue_2</strain>
        <tissue evidence="10">Leaf</tissue>
    </source>
</reference>
<gene>
    <name evidence="10" type="ORF">Taro_019637</name>
</gene>
<dbReference type="CDD" id="cd00167">
    <property type="entry name" value="SANT"/>
    <property type="match status" value="1"/>
</dbReference>
<comment type="subcellular location">
    <subcellularLocation>
        <location evidence="1">Nucleus</location>
    </subcellularLocation>
</comment>
<name>A0A843ULI9_COLES</name>
<dbReference type="PANTHER" id="PTHR12802:SF155">
    <property type="entry name" value="DEUBIQUITINASE MYSM1"/>
    <property type="match status" value="1"/>
</dbReference>
<dbReference type="Gene3D" id="1.10.10.60">
    <property type="entry name" value="Homeodomain-like"/>
    <property type="match status" value="1"/>
</dbReference>
<protein>
    <submittedName>
        <fullName evidence="10">Uncharacterized protein</fullName>
    </submittedName>
</protein>
<keyword evidence="2" id="KW-0805">Transcription regulation</keyword>
<dbReference type="InterPro" id="IPR001005">
    <property type="entry name" value="SANT/Myb"/>
</dbReference>
<feature type="compositionally biased region" description="Polar residues" evidence="6">
    <location>
        <begin position="118"/>
        <end position="175"/>
    </location>
</feature>
<dbReference type="AlphaFoldDB" id="A0A843ULI9"/>
<evidence type="ECO:0000259" key="7">
    <source>
        <dbReference type="PROSITE" id="PS50090"/>
    </source>
</evidence>
<feature type="region of interest" description="Disordered" evidence="6">
    <location>
        <begin position="71"/>
        <end position="190"/>
    </location>
</feature>
<evidence type="ECO:0000256" key="6">
    <source>
        <dbReference type="SAM" id="MobiDB-lite"/>
    </source>
</evidence>
<feature type="domain" description="HTH myb-type" evidence="9">
    <location>
        <begin position="17"/>
        <end position="71"/>
    </location>
</feature>
<dbReference type="GO" id="GO:0003677">
    <property type="term" value="F:DNA binding"/>
    <property type="evidence" value="ECO:0007669"/>
    <property type="project" value="UniProtKB-KW"/>
</dbReference>
<sequence length="422" mass="46331">MCSPGNELVPKLRKPYTITRRRERWTDEEHNRFLEALKLYGRAWRRIEEHIGTKTAVQIRSHAQKFFSKVVEDPQRGGAESIEIPPPRPKRKPLHPYPRKLGYSPSRDVAFTAAKRSPSPTSSVSEQGDRSPTSVLCSLPISSQQSCCTSPDSSANPSCQLGTSSTDQDNFCPQSSEEDRSQSKHPPSIDIGLQEADSEMETDMSTQDNSPAGSLKLFGRTVRVADSQNPPPCTAENSPEHLTSPSGIYSNDREDTANVEVEQGDVSQRQHFGIPCQDGLNPWPCGMPPMIFFGVTEATISSLPWWPLCGVPYPLIPSYNIGQPQEFASPSTEEQDDKATQKPGPWAGGSTCSGETMTGDKNLPEEEETTNTGVAHLRSGVRTTSVPALGSRGSGFVPYRCVLEPSKIATEEDECQRVQLQL</sequence>
<feature type="domain" description="Myb-like" evidence="7">
    <location>
        <begin position="17"/>
        <end position="67"/>
    </location>
</feature>
<dbReference type="SMART" id="SM00717">
    <property type="entry name" value="SANT"/>
    <property type="match status" value="1"/>
</dbReference>
<evidence type="ECO:0000256" key="5">
    <source>
        <dbReference type="ARBA" id="ARBA00023242"/>
    </source>
</evidence>
<dbReference type="PROSITE" id="PS50090">
    <property type="entry name" value="MYB_LIKE"/>
    <property type="match status" value="1"/>
</dbReference>
<keyword evidence="3" id="KW-0238">DNA-binding</keyword>
<feature type="domain" description="SANT" evidence="8">
    <location>
        <begin position="20"/>
        <end position="71"/>
    </location>
</feature>
<dbReference type="GO" id="GO:0010468">
    <property type="term" value="P:regulation of gene expression"/>
    <property type="evidence" value="ECO:0007669"/>
    <property type="project" value="UniProtKB-ARBA"/>
</dbReference>
<dbReference type="Proteomes" id="UP000652761">
    <property type="component" value="Unassembled WGS sequence"/>
</dbReference>
<accession>A0A843ULI9</accession>
<evidence type="ECO:0000256" key="3">
    <source>
        <dbReference type="ARBA" id="ARBA00023125"/>
    </source>
</evidence>
<dbReference type="InterPro" id="IPR006447">
    <property type="entry name" value="Myb_dom_plants"/>
</dbReference>
<feature type="compositionally biased region" description="Basic residues" evidence="6">
    <location>
        <begin position="88"/>
        <end position="98"/>
    </location>
</feature>
<dbReference type="InterPro" id="IPR009057">
    <property type="entry name" value="Homeodomain-like_sf"/>
</dbReference>
<keyword evidence="5" id="KW-0539">Nucleus</keyword>
<dbReference type="PROSITE" id="PS51294">
    <property type="entry name" value="HTH_MYB"/>
    <property type="match status" value="1"/>
</dbReference>
<dbReference type="NCBIfam" id="TIGR01557">
    <property type="entry name" value="myb_SHAQKYF"/>
    <property type="match status" value="1"/>
</dbReference>
<dbReference type="OrthoDB" id="118550at2759"/>
<evidence type="ECO:0000313" key="11">
    <source>
        <dbReference type="Proteomes" id="UP000652761"/>
    </source>
</evidence>
<comment type="caution">
    <text evidence="10">The sequence shown here is derived from an EMBL/GenBank/DDBJ whole genome shotgun (WGS) entry which is preliminary data.</text>
</comment>
<keyword evidence="4" id="KW-0804">Transcription</keyword>
<dbReference type="FunFam" id="1.10.10.60:FF:000023">
    <property type="entry name" value="protein REVEILLE 6 isoform X1"/>
    <property type="match status" value="1"/>
</dbReference>
<evidence type="ECO:0000256" key="1">
    <source>
        <dbReference type="ARBA" id="ARBA00004123"/>
    </source>
</evidence>
<feature type="compositionally biased region" description="Polar residues" evidence="6">
    <location>
        <begin position="235"/>
        <end position="248"/>
    </location>
</feature>
<evidence type="ECO:0000256" key="4">
    <source>
        <dbReference type="ARBA" id="ARBA00023163"/>
    </source>
</evidence>
<evidence type="ECO:0000259" key="9">
    <source>
        <dbReference type="PROSITE" id="PS51294"/>
    </source>
</evidence>
<dbReference type="Pfam" id="PF00249">
    <property type="entry name" value="Myb_DNA-binding"/>
    <property type="match status" value="1"/>
</dbReference>
<dbReference type="InterPro" id="IPR017930">
    <property type="entry name" value="Myb_dom"/>
</dbReference>
<dbReference type="EMBL" id="NMUH01000952">
    <property type="protein sequence ID" value="MQL87092.1"/>
    <property type="molecule type" value="Genomic_DNA"/>
</dbReference>
<feature type="region of interest" description="Disordered" evidence="6">
    <location>
        <begin position="324"/>
        <end position="387"/>
    </location>
</feature>
<dbReference type="PROSITE" id="PS51293">
    <property type="entry name" value="SANT"/>
    <property type="match status" value="1"/>
</dbReference>
<proteinExistence type="predicted"/>
<feature type="region of interest" description="Disordered" evidence="6">
    <location>
        <begin position="225"/>
        <end position="248"/>
    </location>
</feature>